<organism evidence="1 2">
    <name type="scientific">Bauhinia variegata</name>
    <name type="common">Purple orchid tree</name>
    <name type="synonym">Phanera variegata</name>
    <dbReference type="NCBI Taxonomy" id="167791"/>
    <lineage>
        <taxon>Eukaryota</taxon>
        <taxon>Viridiplantae</taxon>
        <taxon>Streptophyta</taxon>
        <taxon>Embryophyta</taxon>
        <taxon>Tracheophyta</taxon>
        <taxon>Spermatophyta</taxon>
        <taxon>Magnoliopsida</taxon>
        <taxon>eudicotyledons</taxon>
        <taxon>Gunneridae</taxon>
        <taxon>Pentapetalae</taxon>
        <taxon>rosids</taxon>
        <taxon>fabids</taxon>
        <taxon>Fabales</taxon>
        <taxon>Fabaceae</taxon>
        <taxon>Cercidoideae</taxon>
        <taxon>Cercideae</taxon>
        <taxon>Bauhiniinae</taxon>
        <taxon>Bauhinia</taxon>
    </lineage>
</organism>
<evidence type="ECO:0000313" key="2">
    <source>
        <dbReference type="Proteomes" id="UP000828941"/>
    </source>
</evidence>
<accession>A0ACB9PEK2</accession>
<dbReference type="EMBL" id="CM039429">
    <property type="protein sequence ID" value="KAI4346841.1"/>
    <property type="molecule type" value="Genomic_DNA"/>
</dbReference>
<sequence length="174" mass="19792">MKSTPPTHLLDCLGTNFLSSVMDSNHKDEHQLNVRHLEGEQIKAANFLNAARTSLNKKEKYAYMKLLDLLINHPEDVRELRSSGILQNNLGSDEEVVELLNPIGSGLPHNPSQYSGIRDDVEKHYKKKKLSIWMAEAYYIYFRSPWTVVALLEALIALVLTALQTWLAFKSISK</sequence>
<name>A0ACB9PEK2_BAUVA</name>
<keyword evidence="2" id="KW-1185">Reference proteome</keyword>
<proteinExistence type="predicted"/>
<gene>
    <name evidence="1" type="ORF">L6164_007705</name>
</gene>
<protein>
    <submittedName>
        <fullName evidence="1">Uncharacterized protein</fullName>
    </submittedName>
</protein>
<reference evidence="1 2" key="1">
    <citation type="journal article" date="2022" name="DNA Res.">
        <title>Chromosomal-level genome assembly of the orchid tree Bauhinia variegata (Leguminosae; Cercidoideae) supports the allotetraploid origin hypothesis of Bauhinia.</title>
        <authorList>
            <person name="Zhong Y."/>
            <person name="Chen Y."/>
            <person name="Zheng D."/>
            <person name="Pang J."/>
            <person name="Liu Y."/>
            <person name="Luo S."/>
            <person name="Meng S."/>
            <person name="Qian L."/>
            <person name="Wei D."/>
            <person name="Dai S."/>
            <person name="Zhou R."/>
        </authorList>
    </citation>
    <scope>NUCLEOTIDE SEQUENCE [LARGE SCALE GENOMIC DNA]</scope>
    <source>
        <strain evidence="1">BV-YZ2020</strain>
    </source>
</reference>
<evidence type="ECO:0000313" key="1">
    <source>
        <dbReference type="EMBL" id="KAI4346841.1"/>
    </source>
</evidence>
<dbReference type="Proteomes" id="UP000828941">
    <property type="component" value="Chromosome 4"/>
</dbReference>
<comment type="caution">
    <text evidence="1">The sequence shown here is derived from an EMBL/GenBank/DDBJ whole genome shotgun (WGS) entry which is preliminary data.</text>
</comment>